<gene>
    <name evidence="2" type="ORF">BN4615_P6263</name>
</gene>
<keyword evidence="1" id="KW-0812">Transmembrane</keyword>
<dbReference type="AlphaFoldDB" id="A0A1M4ECN1"/>
<organism evidence="2">
    <name type="scientific">Nonomuraea gerenzanensis</name>
    <dbReference type="NCBI Taxonomy" id="93944"/>
    <lineage>
        <taxon>Bacteria</taxon>
        <taxon>Bacillati</taxon>
        <taxon>Actinomycetota</taxon>
        <taxon>Actinomycetes</taxon>
        <taxon>Streptosporangiales</taxon>
        <taxon>Streptosporangiaceae</taxon>
        <taxon>Nonomuraea</taxon>
    </lineage>
</organism>
<evidence type="ECO:0000313" key="2">
    <source>
        <dbReference type="EMBL" id="SBO96747.1"/>
    </source>
</evidence>
<keyword evidence="1" id="KW-0472">Membrane</keyword>
<dbReference type="EMBL" id="LT559118">
    <property type="protein sequence ID" value="SBO96747.1"/>
    <property type="molecule type" value="Genomic_DNA"/>
</dbReference>
<feature type="transmembrane region" description="Helical" evidence="1">
    <location>
        <begin position="12"/>
        <end position="33"/>
    </location>
</feature>
<evidence type="ECO:0000256" key="1">
    <source>
        <dbReference type="SAM" id="Phobius"/>
    </source>
</evidence>
<keyword evidence="1" id="KW-1133">Transmembrane helix</keyword>
<proteinExistence type="predicted"/>
<sequence>MISDRDHVRLPATVAVHAASLLPYTFTALWAFFRLISRSLALCPRTPVR</sequence>
<accession>A0A1M4ECN1</accession>
<name>A0A1M4ECN1_9ACTN</name>
<protein>
    <submittedName>
        <fullName evidence="2">Uncharacterized protein</fullName>
    </submittedName>
</protein>
<reference evidence="2" key="1">
    <citation type="submission" date="2016-04" db="EMBL/GenBank/DDBJ databases">
        <authorList>
            <person name="Evans L.H."/>
            <person name="Alamgir A."/>
            <person name="Owens N."/>
            <person name="Weber N.D."/>
            <person name="Virtaneva K."/>
            <person name="Barbian K."/>
            <person name="Babar A."/>
            <person name="Rosenke K."/>
        </authorList>
    </citation>
    <scope>NUCLEOTIDE SEQUENCE</scope>
    <source>
        <strain evidence="2">Nono1</strain>
    </source>
</reference>